<proteinExistence type="predicted"/>
<keyword evidence="2" id="KW-1185">Reference proteome</keyword>
<comment type="caution">
    <text evidence="1">The sequence shown here is derived from an EMBL/GenBank/DDBJ whole genome shotgun (WGS) entry which is preliminary data.</text>
</comment>
<reference evidence="1 2" key="1">
    <citation type="submission" date="2016-02" db="EMBL/GenBank/DDBJ databases">
        <title>Band-tailed pigeon sequencing and assembly.</title>
        <authorList>
            <person name="Soares A.E."/>
            <person name="Novak B.J."/>
            <person name="Rice E.S."/>
            <person name="O'Connell B."/>
            <person name="Chang D."/>
            <person name="Weber S."/>
            <person name="Shapiro B."/>
        </authorList>
    </citation>
    <scope>NUCLEOTIDE SEQUENCE [LARGE SCALE GENOMIC DNA]</scope>
    <source>
        <strain evidence="1">BTP2013</strain>
        <tissue evidence="1">Blood</tissue>
    </source>
</reference>
<name>A0A1V4JLR7_PATFA</name>
<gene>
    <name evidence="1" type="ORF">AV530_005527</name>
</gene>
<accession>A0A1V4JLR7</accession>
<evidence type="ECO:0000313" key="2">
    <source>
        <dbReference type="Proteomes" id="UP000190648"/>
    </source>
</evidence>
<dbReference type="AlphaFoldDB" id="A0A1V4JLR7"/>
<dbReference type="Proteomes" id="UP000190648">
    <property type="component" value="Unassembled WGS sequence"/>
</dbReference>
<dbReference type="EMBL" id="LSYS01006902">
    <property type="protein sequence ID" value="OPJ73119.1"/>
    <property type="molecule type" value="Genomic_DNA"/>
</dbReference>
<sequence>MYDLNGATEWATSDGDHFGKDCGLHERMQEFYLHEACDLQDRPVAVNELTSSCSGMSRNYHMTGANVSSIKKEEISRTDAASSGSVRQMLTWNLSSIASRFASSLAECLDRYYDYYSTEFTIRITPDFYKNQCSTIYE</sequence>
<organism evidence="1 2">
    <name type="scientific">Patagioenas fasciata monilis</name>
    <dbReference type="NCBI Taxonomy" id="372326"/>
    <lineage>
        <taxon>Eukaryota</taxon>
        <taxon>Metazoa</taxon>
        <taxon>Chordata</taxon>
        <taxon>Craniata</taxon>
        <taxon>Vertebrata</taxon>
        <taxon>Euteleostomi</taxon>
        <taxon>Archelosauria</taxon>
        <taxon>Archosauria</taxon>
        <taxon>Dinosauria</taxon>
        <taxon>Saurischia</taxon>
        <taxon>Theropoda</taxon>
        <taxon>Coelurosauria</taxon>
        <taxon>Aves</taxon>
        <taxon>Neognathae</taxon>
        <taxon>Neoaves</taxon>
        <taxon>Columbimorphae</taxon>
        <taxon>Columbiformes</taxon>
        <taxon>Columbidae</taxon>
        <taxon>Patagioenas</taxon>
    </lineage>
</organism>
<protein>
    <submittedName>
        <fullName evidence="1">Uncharacterized protein</fullName>
    </submittedName>
</protein>
<evidence type="ECO:0000313" key="1">
    <source>
        <dbReference type="EMBL" id="OPJ73119.1"/>
    </source>
</evidence>